<evidence type="ECO:0000313" key="5">
    <source>
        <dbReference type="Proteomes" id="UP000472240"/>
    </source>
</evidence>
<dbReference type="AlphaFoldDB" id="A0A671E6G8"/>
<reference evidence="4 5" key="2">
    <citation type="journal article" date="2018" name="Annu Rev Anim Biosci">
        <title>Bat Biology, Genomes, and the Bat1K Project: To Generate Chromosome-Level Genomes for All Living Bat Species.</title>
        <authorList>
            <person name="Teeling E.C."/>
            <person name="Vernes S.C."/>
            <person name="Davalos L.M."/>
            <person name="Ray D.A."/>
            <person name="Gilbert M.T.P."/>
            <person name="Myers E."/>
        </authorList>
    </citation>
    <scope>NUCLEOTIDE SEQUENCE</scope>
</reference>
<protein>
    <submittedName>
        <fullName evidence="3 4">Neural proliferation, differentiation and control 1</fullName>
    </submittedName>
</protein>
<dbReference type="PANTHER" id="PTHR23352">
    <property type="entry name" value="NEURAL PROLIFERATION DIFFERENTIATION AND CONTROL PROTEIN-1 NPDC-1 PROTEIN"/>
    <property type="match status" value="1"/>
</dbReference>
<evidence type="ECO:0000313" key="4">
    <source>
        <dbReference type="Ensembl" id="ENSRFEP00010008600.1"/>
    </source>
</evidence>
<reference evidence="4" key="5">
    <citation type="submission" date="2025-05" db="UniProtKB">
        <authorList>
            <consortium name="Ensembl"/>
        </authorList>
    </citation>
    <scope>IDENTIFICATION</scope>
</reference>
<feature type="region of interest" description="Disordered" evidence="1">
    <location>
        <begin position="106"/>
        <end position="130"/>
    </location>
</feature>
<dbReference type="Proteomes" id="UP000585614">
    <property type="component" value="Unassembled WGS sequence"/>
</dbReference>
<keyword evidence="5" id="KW-1185">Reference proteome</keyword>
<name>A0A671E6G8_RHIFE</name>
<dbReference type="GeneTree" id="ENSGT00440000038604"/>
<dbReference type="Proteomes" id="UP000472240">
    <property type="component" value="Chromosome 12"/>
</dbReference>
<dbReference type="EMBL" id="JACAGC010000012">
    <property type="protein sequence ID" value="KAF6327759.1"/>
    <property type="molecule type" value="Genomic_DNA"/>
</dbReference>
<gene>
    <name evidence="4" type="primary">NPDC1</name>
    <name evidence="3" type="ORF">mRhiFer1_011990</name>
</gene>
<evidence type="ECO:0000256" key="1">
    <source>
        <dbReference type="SAM" id="MobiDB-lite"/>
    </source>
</evidence>
<evidence type="ECO:0000313" key="3">
    <source>
        <dbReference type="EMBL" id="KAF6327759.1"/>
    </source>
</evidence>
<keyword evidence="2" id="KW-1133">Transmembrane helix</keyword>
<organism evidence="4 5">
    <name type="scientific">Rhinolophus ferrumequinum</name>
    <name type="common">Greater horseshoe bat</name>
    <dbReference type="NCBI Taxonomy" id="59479"/>
    <lineage>
        <taxon>Eukaryota</taxon>
        <taxon>Metazoa</taxon>
        <taxon>Chordata</taxon>
        <taxon>Craniata</taxon>
        <taxon>Vertebrata</taxon>
        <taxon>Euteleostomi</taxon>
        <taxon>Mammalia</taxon>
        <taxon>Eutheria</taxon>
        <taxon>Laurasiatheria</taxon>
        <taxon>Chiroptera</taxon>
        <taxon>Yinpterochiroptera</taxon>
        <taxon>Rhinolophoidea</taxon>
        <taxon>Rhinolophidae</taxon>
        <taxon>Rhinolophinae</taxon>
        <taxon>Rhinolophus</taxon>
    </lineage>
</organism>
<sequence>MCCPNALPIPLLVTVGYGACLPFSWPLNVLLASPPLFLGMLLLTLRSLICHHRNPGWPGAAGWFLVLTPPVPGRSLDGGVRPRPRDWLQDGSLCLWRPPAAGVAREGLGGATPPYGPSSSTGHGPPQPRLEDEIDFLAQELAGQEAGRWGVTALPQPEAPHRLLEPAATLGLSERGQGPDLGLHSTQGVPAPTPRTTLGSLVSSGPVHMSPLKAQGGRGDGLTLVFIVACSVAGVAALAVAALCWYRLQRDIRLTQKADYAAPQAPGSPATPGISPGDQRLAHSAEMYHYQHQRQQMRCLERHKEPPKEVDSASSDEENEDGDFTVYECPGLAPTGEMEVRNPLFDHSSLSAPLPPPPQ</sequence>
<proteinExistence type="predicted"/>
<evidence type="ECO:0000256" key="2">
    <source>
        <dbReference type="SAM" id="Phobius"/>
    </source>
</evidence>
<dbReference type="PANTHER" id="PTHR23352:SF2">
    <property type="entry name" value="NEURAL PROLIFERATION DIFFERENTIATION AND CONTROL PROTEIN 1"/>
    <property type="match status" value="1"/>
</dbReference>
<feature type="compositionally biased region" description="Acidic residues" evidence="1">
    <location>
        <begin position="314"/>
        <end position="323"/>
    </location>
</feature>
<dbReference type="InterPro" id="IPR009635">
    <property type="entry name" value="NPDC1"/>
</dbReference>
<reference evidence="4 5" key="3">
    <citation type="submission" date="2018-12" db="EMBL/GenBank/DDBJ databases">
        <title>G10K-VGP greater horseshoe bat female genome, primary haplotype.</title>
        <authorList>
            <person name="Teeling E."/>
            <person name="Myers G."/>
            <person name="Vernes S."/>
            <person name="Pippel M."/>
            <person name="Winkler S."/>
            <person name="Fedrigo O."/>
            <person name="Rhie A."/>
            <person name="Koren S."/>
            <person name="Phillippy A."/>
            <person name="Lewin H."/>
            <person name="Damas J."/>
            <person name="Howe K."/>
            <person name="Mountcastle J."/>
            <person name="Jarvis E.D."/>
        </authorList>
    </citation>
    <scope>NUCLEOTIDE SEQUENCE [LARGE SCALE GENOMIC DNA]</scope>
</reference>
<dbReference type="Pfam" id="PF06809">
    <property type="entry name" value="NPDC1"/>
    <property type="match status" value="1"/>
</dbReference>
<reference evidence="4 5" key="1">
    <citation type="journal article" date="2015" name="Annu Rev Anim Biosci">
        <title>The Genome 10K Project: a way forward.</title>
        <authorList>
            <person name="Koepfli K.P."/>
            <person name="Paten B."/>
            <person name="O'Brien S.J."/>
            <person name="Koepfli K.P."/>
            <person name="Paten B."/>
            <person name="Antunes A."/>
            <person name="Belov K."/>
            <person name="Bustamante C."/>
            <person name="Castoe T.A."/>
            <person name="Clawson H."/>
            <person name="Crawford A.J."/>
            <person name="Diekhans M."/>
            <person name="Distel D."/>
            <person name="Durbin R."/>
            <person name="Earl D."/>
            <person name="Fujita M.K."/>
            <person name="Gamble T."/>
            <person name="Georges A."/>
            <person name="Gemmell N."/>
            <person name="Gilbert M.T."/>
            <person name="Graves J.M."/>
            <person name="Green R.E."/>
            <person name="Hickey G."/>
            <person name="Jarvis E.D."/>
            <person name="Johnson W."/>
            <person name="Komissarov A."/>
            <person name="Korf I."/>
            <person name="Kuhn R."/>
            <person name="Larkin D.M."/>
            <person name="Lewin H."/>
            <person name="Lopez J.V."/>
            <person name="Ma J."/>
            <person name="Marques-Bonet T."/>
            <person name="Miller W."/>
            <person name="Murphy R."/>
            <person name="Pevzner P."/>
            <person name="Shapiro B."/>
            <person name="Steiner C."/>
            <person name="Tamazian G."/>
            <person name="Venkatesh B."/>
            <person name="Wang J."/>
            <person name="Wayne R."/>
            <person name="Wiley E."/>
            <person name="Yang H."/>
            <person name="Zhang G."/>
            <person name="Haussler D."/>
            <person name="Ryder O."/>
            <person name="O'Brien S.J."/>
        </authorList>
    </citation>
    <scope>NUCLEOTIDE SEQUENCE</scope>
</reference>
<reference evidence="3 6" key="4">
    <citation type="journal article" date="2020" name="Nature">
        <title>Six reference-quality genomes reveal evolution of bat adaptations.</title>
        <authorList>
            <person name="Jebb D."/>
            <person name="Huang Z."/>
            <person name="Pippel M."/>
            <person name="Hughes G.M."/>
            <person name="Lavrichenko K."/>
            <person name="Devanna P."/>
            <person name="Winkler S."/>
            <person name="Jermiin L.S."/>
            <person name="Skirmuntt E.C."/>
            <person name="Katzourakis A."/>
            <person name="Burkitt-Gray L."/>
            <person name="Ray D.A."/>
            <person name="Sullivan K.A.M."/>
            <person name="Roscito J.G."/>
            <person name="Kirilenko B.M."/>
            <person name="Davalos L.M."/>
            <person name="Corthals A.P."/>
            <person name="Power M.L."/>
            <person name="Jones G."/>
            <person name="Ransome R.D."/>
            <person name="Dechmann D.K.N."/>
            <person name="Locatelli A.G."/>
            <person name="Puechmaille S.J."/>
            <person name="Fedrigo O."/>
            <person name="Jarvis E.D."/>
            <person name="Hiller M."/>
            <person name="Vernes S.C."/>
            <person name="Myers E.W."/>
            <person name="Teeling E.C."/>
        </authorList>
    </citation>
    <scope>NUCLEOTIDE SEQUENCE [LARGE SCALE GENOMIC DNA]</scope>
    <source>
        <strain evidence="3">MRhiFer1</strain>
        <tissue evidence="3">Lung</tissue>
    </source>
</reference>
<evidence type="ECO:0000313" key="6">
    <source>
        <dbReference type="Proteomes" id="UP000585614"/>
    </source>
</evidence>
<keyword evidence="2" id="KW-0812">Transmembrane</keyword>
<keyword evidence="2" id="KW-0472">Membrane</keyword>
<feature type="region of interest" description="Disordered" evidence="1">
    <location>
        <begin position="303"/>
        <end position="359"/>
    </location>
</feature>
<feature type="transmembrane region" description="Helical" evidence="2">
    <location>
        <begin position="222"/>
        <end position="248"/>
    </location>
</feature>
<dbReference type="Ensembl" id="ENSRFET00010009446.1">
    <property type="protein sequence ID" value="ENSRFEP00010008600.1"/>
    <property type="gene ID" value="ENSRFEG00010005856.1"/>
</dbReference>
<accession>A0A671E6G8</accession>
<dbReference type="GO" id="GO:0016020">
    <property type="term" value="C:membrane"/>
    <property type="evidence" value="ECO:0007669"/>
    <property type="project" value="InterPro"/>
</dbReference>